<dbReference type="EMBL" id="CM029053">
    <property type="protein sequence ID" value="KAG2545847.1"/>
    <property type="molecule type" value="Genomic_DNA"/>
</dbReference>
<organism evidence="2 3">
    <name type="scientific">Panicum virgatum</name>
    <name type="common">Blackwell switchgrass</name>
    <dbReference type="NCBI Taxonomy" id="38727"/>
    <lineage>
        <taxon>Eukaryota</taxon>
        <taxon>Viridiplantae</taxon>
        <taxon>Streptophyta</taxon>
        <taxon>Embryophyta</taxon>
        <taxon>Tracheophyta</taxon>
        <taxon>Spermatophyta</taxon>
        <taxon>Magnoliopsida</taxon>
        <taxon>Liliopsida</taxon>
        <taxon>Poales</taxon>
        <taxon>Poaceae</taxon>
        <taxon>PACMAD clade</taxon>
        <taxon>Panicoideae</taxon>
        <taxon>Panicodae</taxon>
        <taxon>Paniceae</taxon>
        <taxon>Panicinae</taxon>
        <taxon>Panicum</taxon>
        <taxon>Panicum sect. Hiantes</taxon>
    </lineage>
</organism>
<reference evidence="2" key="1">
    <citation type="submission" date="2020-05" db="EMBL/GenBank/DDBJ databases">
        <title>WGS assembly of Panicum virgatum.</title>
        <authorList>
            <person name="Lovell J.T."/>
            <person name="Jenkins J."/>
            <person name="Shu S."/>
            <person name="Juenger T.E."/>
            <person name="Schmutz J."/>
        </authorList>
    </citation>
    <scope>NUCLEOTIDE SEQUENCE</scope>
    <source>
        <strain evidence="2">AP13</strain>
    </source>
</reference>
<evidence type="ECO:0000256" key="1">
    <source>
        <dbReference type="SAM" id="MobiDB-lite"/>
    </source>
</evidence>
<evidence type="ECO:0000313" key="2">
    <source>
        <dbReference type="EMBL" id="KAG2545847.1"/>
    </source>
</evidence>
<comment type="caution">
    <text evidence="2">The sequence shown here is derived from an EMBL/GenBank/DDBJ whole genome shotgun (WGS) entry which is preliminary data.</text>
</comment>
<protein>
    <submittedName>
        <fullName evidence="2">Uncharacterized protein</fullName>
    </submittedName>
</protein>
<proteinExistence type="predicted"/>
<gene>
    <name evidence="2" type="ORF">PVAP13_9KG462638</name>
</gene>
<accession>A0A8T0N9F6</accession>
<name>A0A8T0N9F6_PANVG</name>
<keyword evidence="3" id="KW-1185">Reference proteome</keyword>
<feature type="region of interest" description="Disordered" evidence="1">
    <location>
        <begin position="1"/>
        <end position="103"/>
    </location>
</feature>
<dbReference type="Proteomes" id="UP000823388">
    <property type="component" value="Chromosome 9K"/>
</dbReference>
<evidence type="ECO:0000313" key="3">
    <source>
        <dbReference type="Proteomes" id="UP000823388"/>
    </source>
</evidence>
<sequence length="254" mass="27346">MARARGRSAPQVRAGGSGRIRPPDRTLEQPTGPTKARAPRDHGSGNGNAPTSSGGCRWPVLIRAGRRANTKHERDRIPPRSPIAPCPPSRLASPRLASPPLPRWARRAGPAAIAVTLTHRKASQGSPYAADRGASTSIARGLRLRVTRSVWLHPGTQPAGLKATARRALAAHLAVTRLHLHSPRLFASLLLALTSPLRVSFSLSRPRRHTLTLYLPLLASTEPGLAWYAPVTPFTIAVLSFLCTIKNIALVVNW</sequence>
<feature type="compositionally biased region" description="Pro residues" evidence="1">
    <location>
        <begin position="79"/>
        <end position="88"/>
    </location>
</feature>
<dbReference type="AlphaFoldDB" id="A0A8T0N9F6"/>